<dbReference type="SUPFAM" id="SSF51338">
    <property type="entry name" value="Composite domain of metallo-dependent hydrolases"/>
    <property type="match status" value="1"/>
</dbReference>
<dbReference type="RefSeq" id="WP_074743270.1">
    <property type="nucleotide sequence ID" value="NZ_CP004393.1"/>
</dbReference>
<dbReference type="AlphaFoldDB" id="A0A0B5E2S3"/>
<feature type="compositionally biased region" description="Basic and acidic residues" evidence="3">
    <location>
        <begin position="435"/>
        <end position="447"/>
    </location>
</feature>
<dbReference type="Gene3D" id="2.30.40.10">
    <property type="entry name" value="Urease, subunit C, domain 1"/>
    <property type="match status" value="1"/>
</dbReference>
<keyword evidence="2" id="KW-0378">Hydrolase</keyword>
<feature type="domain" description="Amidohydrolase 3" evidence="4">
    <location>
        <begin position="118"/>
        <end position="411"/>
    </location>
</feature>
<dbReference type="SUPFAM" id="SSF51556">
    <property type="entry name" value="Metallo-dependent hydrolases"/>
    <property type="match status" value="1"/>
</dbReference>
<dbReference type="STRING" id="1208324.P73_2032"/>
<dbReference type="CDD" id="cd01293">
    <property type="entry name" value="Bact_CD"/>
    <property type="match status" value="1"/>
</dbReference>
<dbReference type="NCBIfam" id="NF005759">
    <property type="entry name" value="PRK07583.1"/>
    <property type="match status" value="1"/>
</dbReference>
<evidence type="ECO:0000256" key="3">
    <source>
        <dbReference type="SAM" id="MobiDB-lite"/>
    </source>
</evidence>
<sequence length="458" mass="50110">MTPFDDIDIAENSFCLRDAQIHRAFLDSGDMPVEADDAVRCDVIVRGGRIEAILPSGDAVDPTLPIHDLAGRHIWPGLVDAHVHLDKCQAFPRLIGADGTFAGARDATTADREAYWSYEDLYRRMSFGLRAAYAHGVTATRTHLDSPEPQAEISWRVFRRLRDEWRGRIDLQAVAFVPLDVYGTPFGARLAQIAADAGGVLGAVTRSTHGLHGMPFEGFERLLDQLFGLAEAHDLDLDLHVDESGDPNARALAAVAEATIRHGYEGRVTCGHCCSLAVQPEEAAARTIARVAEAEISVITLPVVNMYLQDRTPGRSPRWRGVPPVAELSAAGVSVAVAGDNCRDAFYAYGDHDLFDTFRQAVRILQLDNPVGDAPALVTSVPAGIMRLPDQGTLRVGGRADFNLFNARNLNELLSRPQGDRILVRGGLRVRPRLPEYSELDPPRDHAPIQTIRTETVE</sequence>
<dbReference type="HOGENOM" id="CLU_031758_5_1_5"/>
<reference evidence="5 6" key="1">
    <citation type="journal article" date="2014" name="Int. J. Syst. Evol. Microbiol.">
        <title>Celeribacter indicus sp. nov., a polycyclic aromatic hydrocarbon-degrading bacterium from deep-sea sediment and reclassification of Huaishuia halophila as Celeribacter halophilus comb. nov.</title>
        <authorList>
            <person name="Lai Q."/>
            <person name="Cao J."/>
            <person name="Yuan J."/>
            <person name="Li F."/>
            <person name="Shao Z."/>
        </authorList>
    </citation>
    <scope>NUCLEOTIDE SEQUENCE [LARGE SCALE GENOMIC DNA]</scope>
    <source>
        <strain evidence="5">P73</strain>
    </source>
</reference>
<dbReference type="InterPro" id="IPR032466">
    <property type="entry name" value="Metal_Hydrolase"/>
</dbReference>
<dbReference type="FunFam" id="3.20.20.140:FF:000019">
    <property type="entry name" value="Cytosine deaminase"/>
    <property type="match status" value="1"/>
</dbReference>
<keyword evidence="6" id="KW-1185">Reference proteome</keyword>
<keyword evidence="1" id="KW-0479">Metal-binding</keyword>
<evidence type="ECO:0000313" key="5">
    <source>
        <dbReference type="EMBL" id="AJE46747.1"/>
    </source>
</evidence>
<dbReference type="Gene3D" id="3.20.20.140">
    <property type="entry name" value="Metal-dependent hydrolases"/>
    <property type="match status" value="1"/>
</dbReference>
<dbReference type="InterPro" id="IPR011059">
    <property type="entry name" value="Metal-dep_hydrolase_composite"/>
</dbReference>
<gene>
    <name evidence="5" type="ORF">P73_2032</name>
</gene>
<feature type="region of interest" description="Disordered" evidence="3">
    <location>
        <begin position="435"/>
        <end position="458"/>
    </location>
</feature>
<dbReference type="GO" id="GO:0046872">
    <property type="term" value="F:metal ion binding"/>
    <property type="evidence" value="ECO:0007669"/>
    <property type="project" value="UniProtKB-KW"/>
</dbReference>
<organism evidence="5 6">
    <name type="scientific">Celeribacter indicus</name>
    <dbReference type="NCBI Taxonomy" id="1208324"/>
    <lineage>
        <taxon>Bacteria</taxon>
        <taxon>Pseudomonadati</taxon>
        <taxon>Pseudomonadota</taxon>
        <taxon>Alphaproteobacteria</taxon>
        <taxon>Rhodobacterales</taxon>
        <taxon>Roseobacteraceae</taxon>
        <taxon>Celeribacter</taxon>
    </lineage>
</organism>
<dbReference type="KEGG" id="cid:P73_2032"/>
<dbReference type="GO" id="GO:0004131">
    <property type="term" value="F:cytosine deaminase activity"/>
    <property type="evidence" value="ECO:0007669"/>
    <property type="project" value="TreeGrafter"/>
</dbReference>
<dbReference type="Pfam" id="PF07969">
    <property type="entry name" value="Amidohydro_3"/>
    <property type="match status" value="1"/>
</dbReference>
<dbReference type="EMBL" id="CP004393">
    <property type="protein sequence ID" value="AJE46747.1"/>
    <property type="molecule type" value="Genomic_DNA"/>
</dbReference>
<evidence type="ECO:0000313" key="6">
    <source>
        <dbReference type="Proteomes" id="UP000031521"/>
    </source>
</evidence>
<dbReference type="InterPro" id="IPR013108">
    <property type="entry name" value="Amidohydro_3"/>
</dbReference>
<dbReference type="PANTHER" id="PTHR32027:SF0">
    <property type="entry name" value="CYTOSINE DEAMINASE"/>
    <property type="match status" value="1"/>
</dbReference>
<evidence type="ECO:0000256" key="2">
    <source>
        <dbReference type="ARBA" id="ARBA00022801"/>
    </source>
</evidence>
<proteinExistence type="predicted"/>
<dbReference type="GO" id="GO:0035888">
    <property type="term" value="F:isoguanine deaminase activity"/>
    <property type="evidence" value="ECO:0007669"/>
    <property type="project" value="TreeGrafter"/>
</dbReference>
<name>A0A0B5E2S3_9RHOB</name>
<evidence type="ECO:0000259" key="4">
    <source>
        <dbReference type="Pfam" id="PF07969"/>
    </source>
</evidence>
<accession>A0A0B5E2S3</accession>
<dbReference type="OrthoDB" id="9815027at2"/>
<dbReference type="PANTHER" id="PTHR32027">
    <property type="entry name" value="CYTOSINE DEAMINASE"/>
    <property type="match status" value="1"/>
</dbReference>
<protein>
    <submittedName>
        <fullName evidence="5">Cytosine deaminase-like protein</fullName>
    </submittedName>
</protein>
<dbReference type="GO" id="GO:0006209">
    <property type="term" value="P:cytosine catabolic process"/>
    <property type="evidence" value="ECO:0007669"/>
    <property type="project" value="TreeGrafter"/>
</dbReference>
<evidence type="ECO:0000256" key="1">
    <source>
        <dbReference type="ARBA" id="ARBA00022723"/>
    </source>
</evidence>
<dbReference type="InterPro" id="IPR052349">
    <property type="entry name" value="Metallo-hydrolase_Enzymes"/>
</dbReference>
<dbReference type="Proteomes" id="UP000031521">
    <property type="component" value="Chromosome"/>
</dbReference>